<dbReference type="SUPFAM" id="SSF142897">
    <property type="entry name" value="TFB5-like"/>
    <property type="match status" value="1"/>
</dbReference>
<keyword evidence="2" id="KW-0698">rRNA processing</keyword>
<dbReference type="STRING" id="133385.A0A2T9YP17"/>
<dbReference type="GO" id="GO:0006367">
    <property type="term" value="P:transcription initiation at RNA polymerase II promoter"/>
    <property type="evidence" value="ECO:0007669"/>
    <property type="project" value="InterPro"/>
</dbReference>
<dbReference type="InterPro" id="IPR009400">
    <property type="entry name" value="TFIIH_TTDA/Tfb5"/>
</dbReference>
<proteinExistence type="inferred from homology"/>
<evidence type="ECO:0000313" key="6">
    <source>
        <dbReference type="Proteomes" id="UP000245383"/>
    </source>
</evidence>
<dbReference type="GO" id="GO:0000439">
    <property type="term" value="C:transcription factor TFIIH core complex"/>
    <property type="evidence" value="ECO:0007669"/>
    <property type="project" value="InterPro"/>
</dbReference>
<dbReference type="EMBL" id="MBFR01000102">
    <property type="protein sequence ID" value="PVU94072.1"/>
    <property type="molecule type" value="Genomic_DNA"/>
</dbReference>
<evidence type="ECO:0000256" key="1">
    <source>
        <dbReference type="ARBA" id="ARBA00006524"/>
    </source>
</evidence>
<evidence type="ECO:0000313" key="5">
    <source>
        <dbReference type="EMBL" id="PVU94072.1"/>
    </source>
</evidence>
<dbReference type="AlphaFoldDB" id="A0A2T9YP17"/>
<reference evidence="5 6" key="1">
    <citation type="journal article" date="2018" name="MBio">
        <title>Comparative Genomics Reveals the Core Gene Toolbox for the Fungus-Insect Symbiosis.</title>
        <authorList>
            <person name="Wang Y."/>
            <person name="Stata M."/>
            <person name="Wang W."/>
            <person name="Stajich J.E."/>
            <person name="White M.M."/>
            <person name="Moncalvo J.M."/>
        </authorList>
    </citation>
    <scope>NUCLEOTIDE SEQUENCE [LARGE SCALE GENOMIC DNA]</scope>
    <source>
        <strain evidence="5 6">SWE-8-4</strain>
    </source>
</reference>
<feature type="region of interest" description="Disordered" evidence="4">
    <location>
        <begin position="127"/>
        <end position="149"/>
    </location>
</feature>
<accession>A0A2T9YP17</accession>
<dbReference type="PANTHER" id="PTHR21250">
    <property type="entry name" value="PRE-RRNA-PROCESSING PROTEIN TSR2 HOMOLOG"/>
    <property type="match status" value="1"/>
</dbReference>
<dbReference type="InterPro" id="IPR035935">
    <property type="entry name" value="TFB5-like_sf"/>
</dbReference>
<protein>
    <recommendedName>
        <fullName evidence="3">RNA polymerase II transcription factor B subunit 5</fullName>
    </recommendedName>
</protein>
<dbReference type="GO" id="GO:0006364">
    <property type="term" value="P:rRNA processing"/>
    <property type="evidence" value="ECO:0007669"/>
    <property type="project" value="UniProtKB-KW"/>
</dbReference>
<dbReference type="Proteomes" id="UP000245383">
    <property type="component" value="Unassembled WGS sequence"/>
</dbReference>
<comment type="similarity">
    <text evidence="1">Belongs to the TSR2 family.</text>
</comment>
<dbReference type="Gene3D" id="3.30.70.1220">
    <property type="entry name" value="TFB5-like"/>
    <property type="match status" value="1"/>
</dbReference>
<sequence>MAGRCNKNHIAFNEKSDKPNNKSLNYSTFMPLPKPIHPNKQAFIEGTSLILKNWTALQIAVTQGWGGPDSSEKRDWILDVMVDTFDKKGSKIDEDYIDDLLLQIMSDEFNCVLEDDSDRSVLDALKSTSTKNSQSTSNSLNTSIFQDSSSSDSTAKQVLLRLNEDKKFIIEDLDETHLFVETSAVETLIHSLESILDENTFKIDVLVE</sequence>
<organism evidence="5 6">
    <name type="scientific">Smittium simulii</name>
    <dbReference type="NCBI Taxonomy" id="133385"/>
    <lineage>
        <taxon>Eukaryota</taxon>
        <taxon>Fungi</taxon>
        <taxon>Fungi incertae sedis</taxon>
        <taxon>Zoopagomycota</taxon>
        <taxon>Kickxellomycotina</taxon>
        <taxon>Harpellomycetes</taxon>
        <taxon>Harpellales</taxon>
        <taxon>Legeriomycetaceae</taxon>
        <taxon>Smittium</taxon>
    </lineage>
</organism>
<dbReference type="GO" id="GO:0006289">
    <property type="term" value="P:nucleotide-excision repair"/>
    <property type="evidence" value="ECO:0007669"/>
    <property type="project" value="InterPro"/>
</dbReference>
<dbReference type="Pfam" id="PF06331">
    <property type="entry name" value="Tfb5"/>
    <property type="match status" value="1"/>
</dbReference>
<dbReference type="Pfam" id="PF10273">
    <property type="entry name" value="WGG"/>
    <property type="match status" value="1"/>
</dbReference>
<evidence type="ECO:0000256" key="3">
    <source>
        <dbReference type="ARBA" id="ARBA00033339"/>
    </source>
</evidence>
<evidence type="ECO:0000256" key="2">
    <source>
        <dbReference type="ARBA" id="ARBA00022552"/>
    </source>
</evidence>
<dbReference type="OrthoDB" id="263560at2759"/>
<evidence type="ECO:0000256" key="4">
    <source>
        <dbReference type="SAM" id="MobiDB-lite"/>
    </source>
</evidence>
<dbReference type="InterPro" id="IPR019398">
    <property type="entry name" value="Pre-rRNA_process_TSR2"/>
</dbReference>
<gene>
    <name evidence="5" type="ORF">BB561_002814</name>
</gene>
<keyword evidence="6" id="KW-1185">Reference proteome</keyword>
<dbReference type="SMART" id="SM01395">
    <property type="entry name" value="Tbf5"/>
    <property type="match status" value="1"/>
</dbReference>
<comment type="caution">
    <text evidence="5">The sequence shown here is derived from an EMBL/GenBank/DDBJ whole genome shotgun (WGS) entry which is preliminary data.</text>
</comment>
<name>A0A2T9YP17_9FUNG</name>